<dbReference type="AlphaFoldDB" id="A0A059E0R9"/>
<keyword evidence="2" id="KW-1185">Reference proteome</keyword>
<gene>
    <name evidence="1" type="ORF">HY36_05955</name>
</gene>
<comment type="caution">
    <text evidence="1">The sequence shown here is derived from an EMBL/GenBank/DDBJ whole genome shotgun (WGS) entry which is preliminary data.</text>
</comment>
<name>A0A059E0R9_9PROT</name>
<proteinExistence type="predicted"/>
<accession>A0A059E0R9</accession>
<protein>
    <submittedName>
        <fullName evidence="1">Uncharacterized protein</fullName>
    </submittedName>
</protein>
<dbReference type="PATRIC" id="fig|1280948.3.peg.2242"/>
<dbReference type="Proteomes" id="UP000024547">
    <property type="component" value="Unassembled WGS sequence"/>
</dbReference>
<evidence type="ECO:0000313" key="2">
    <source>
        <dbReference type="Proteomes" id="UP000024547"/>
    </source>
</evidence>
<evidence type="ECO:0000313" key="1">
    <source>
        <dbReference type="EMBL" id="KCZ60521.1"/>
    </source>
</evidence>
<dbReference type="EMBL" id="AWFH01000023">
    <property type="protein sequence ID" value="KCZ60521.1"/>
    <property type="molecule type" value="Genomic_DNA"/>
</dbReference>
<organism evidence="1 2">
    <name type="scientific">Hyphomonas atlantica</name>
    <dbReference type="NCBI Taxonomy" id="1280948"/>
    <lineage>
        <taxon>Bacteria</taxon>
        <taxon>Pseudomonadati</taxon>
        <taxon>Pseudomonadota</taxon>
        <taxon>Alphaproteobacteria</taxon>
        <taxon>Hyphomonadales</taxon>
        <taxon>Hyphomonadaceae</taxon>
        <taxon>Hyphomonas</taxon>
    </lineage>
</organism>
<sequence>MGGVDLDAIQSSEVLRADFACLSGLIALEIKSLEEDGTERMDNLTDELRQRPDWPEFLGSAPVQAMTRHMDDPEAVNAKFVNRIGRAIVNHLKKANKQLGAHQNNFPRKNLVRLMLLINEDHELYEPALIAHIVQRALKRTKDGRPLYPNIDTVIFTSERHATVKNGQVVFPLIAVEGSGLETDIWKRTIVDHLFERWANWTHTPTYKGNPKDVAFTTLDHVPEKMARQDLWRLQYRRRPYMAHISDEDLRDRFDEAMATSMLTMHKHAPVKPSIAVRDQAIILFTHVMMEMSERGITAPKFALESKRLVAAAGRLNMPPPVVTWFESMDRR</sequence>
<reference evidence="1 2" key="1">
    <citation type="journal article" date="2014" name="Antonie Van Leeuwenhoek">
        <title>Hyphomonas beringensis sp. nov. and Hyphomonas chukchiensis sp. nov., isolated from surface seawater of the Bering Sea and Chukchi Sea.</title>
        <authorList>
            <person name="Li C."/>
            <person name="Lai Q."/>
            <person name="Li G."/>
            <person name="Dong C."/>
            <person name="Wang J."/>
            <person name="Liao Y."/>
            <person name="Shao Z."/>
        </authorList>
    </citation>
    <scope>NUCLEOTIDE SEQUENCE [LARGE SCALE GENOMIC DNA]</scope>
    <source>
        <strain evidence="1 2">22II1-22F38</strain>
    </source>
</reference>